<reference evidence="1 2" key="1">
    <citation type="journal article" date="2016" name="Nat. Commun.">
        <title>Thousands of microbial genomes shed light on interconnected biogeochemical processes in an aquifer system.</title>
        <authorList>
            <person name="Anantharaman K."/>
            <person name="Brown C.T."/>
            <person name="Hug L.A."/>
            <person name="Sharon I."/>
            <person name="Castelle C.J."/>
            <person name="Probst A.J."/>
            <person name="Thomas B.C."/>
            <person name="Singh A."/>
            <person name="Wilkins M.J."/>
            <person name="Karaoz U."/>
            <person name="Brodie E.L."/>
            <person name="Williams K.H."/>
            <person name="Hubbard S.S."/>
            <person name="Banfield J.F."/>
        </authorList>
    </citation>
    <scope>NUCLEOTIDE SEQUENCE [LARGE SCALE GENOMIC DNA]</scope>
</reference>
<dbReference type="STRING" id="1797535.A2744_02380"/>
<name>A0A1G1XZI4_9BACT</name>
<evidence type="ECO:0000313" key="1">
    <source>
        <dbReference type="EMBL" id="OGY45513.1"/>
    </source>
</evidence>
<proteinExistence type="predicted"/>
<protein>
    <recommendedName>
        <fullName evidence="3">Lipid-A-disaccharide synthase</fullName>
    </recommendedName>
</protein>
<evidence type="ECO:0008006" key="3">
    <source>
        <dbReference type="Google" id="ProtNLM"/>
    </source>
</evidence>
<organism evidence="1 2">
    <name type="scientific">Candidatus Buchananbacteria bacterium RIFCSPHIGHO2_01_FULL_44_11</name>
    <dbReference type="NCBI Taxonomy" id="1797535"/>
    <lineage>
        <taxon>Bacteria</taxon>
        <taxon>Candidatus Buchananiibacteriota</taxon>
    </lineage>
</organism>
<dbReference type="EMBL" id="MHIE01000019">
    <property type="protein sequence ID" value="OGY45513.1"/>
    <property type="molecule type" value="Genomic_DNA"/>
</dbReference>
<sequence length="439" mass="50671">MFLRKLKNKLRSLALVFLIQFSLAINSPTLTAFVLAVSARKINSLGRLTVLCLRRSIFIDDVQAMARWSGQIKYVIIEREHLRLVLYHFLTRVERETISETNYYTSNIGQAGKQRYYAYLNKMFPTLKKFINFEAGLAGNFGYIEQQELARIFLEKNIPFFVLHKEGLTFAGVDQATANEYVKIYKTFKFIGSKMLFYNQQIFQALVNLGIPGLNQDQAVVVGIPRMDNYFNSAGTDQPSNQVVLFSFYPSDKFFNFSGEAGGKKLATIKDIAYNFHLWLMRFAANNPKIKVVIKTKYAQQYLDYVTDIFNKNFRKKINNLVITNLGDASKLIKDSRVVLGFKSTTLLEGIIANRFIISPYFGDIIPNDALDYFTKYPELVKYAKTEKELSEWILQTDRYLDYNQESKNKFLTDLIYLPDGRASLRTEQAIINTIKNNK</sequence>
<accession>A0A1G1XZI4</accession>
<evidence type="ECO:0000313" key="2">
    <source>
        <dbReference type="Proteomes" id="UP000178240"/>
    </source>
</evidence>
<dbReference type="AlphaFoldDB" id="A0A1G1XZI4"/>
<dbReference type="Proteomes" id="UP000178240">
    <property type="component" value="Unassembled WGS sequence"/>
</dbReference>
<gene>
    <name evidence="1" type="ORF">A2744_02380</name>
</gene>
<comment type="caution">
    <text evidence="1">The sequence shown here is derived from an EMBL/GenBank/DDBJ whole genome shotgun (WGS) entry which is preliminary data.</text>
</comment>